<sequence>MSLKEHMQKELEMLRGRQCFRMFPETGERRGASIESGGRSALNLSSNDYLGIGDDGKLRREYLLSFDPLNNDDRFGLASSSSRLLTGNHRLYEELEEYLAAWYGRSAALVFNSGYHANIGILPALTTRHDLILSDKLNHASIIDGCRIADADFKRFRHLDYDHLEMLLDQGREKYRQLFIVSESVFSMDGDLADLKKLCELRERYDAFLIVDEAHGVGTFGETGQGLCEISGLTGSIDIIVGTFGKAFASTGAYGIMDGVVRDYLINTMRPLIFTTALPPVVLGWSKMVLEHQRTKVAERSHLHFLGVRLRDALKEKGMRTAGESQIVPVIVGSNSSAVRTASALRDAGILALPVRPPTVPENTARIRFSLRADIGWEGVSGIPEILHAVR</sequence>
<dbReference type="InterPro" id="IPR015421">
    <property type="entry name" value="PyrdxlP-dep_Trfase_major"/>
</dbReference>
<dbReference type="InterPro" id="IPR015422">
    <property type="entry name" value="PyrdxlP-dep_Trfase_small"/>
</dbReference>
<keyword evidence="6" id="KW-1185">Reference proteome</keyword>
<keyword evidence="2" id="KW-0808">Transferase</keyword>
<dbReference type="Pfam" id="PF00155">
    <property type="entry name" value="Aminotran_1_2"/>
    <property type="match status" value="1"/>
</dbReference>
<evidence type="ECO:0000313" key="5">
    <source>
        <dbReference type="EMBL" id="PWW82550.1"/>
    </source>
</evidence>
<name>A0A317T898_9CHLB</name>
<accession>A0A317T898</accession>
<keyword evidence="3" id="KW-0663">Pyridoxal phosphate</keyword>
<dbReference type="Proteomes" id="UP000246278">
    <property type="component" value="Unassembled WGS sequence"/>
</dbReference>
<dbReference type="InterPro" id="IPR050087">
    <property type="entry name" value="AON_synthase_class-II"/>
</dbReference>
<dbReference type="SUPFAM" id="SSF53383">
    <property type="entry name" value="PLP-dependent transferases"/>
    <property type="match status" value="1"/>
</dbReference>
<dbReference type="PANTHER" id="PTHR13693">
    <property type="entry name" value="CLASS II AMINOTRANSFERASE/8-AMINO-7-OXONONANOATE SYNTHASE"/>
    <property type="match status" value="1"/>
</dbReference>
<dbReference type="Gene3D" id="3.40.640.10">
    <property type="entry name" value="Type I PLP-dependent aspartate aminotransferase-like (Major domain)"/>
    <property type="match status" value="1"/>
</dbReference>
<dbReference type="InterPro" id="IPR015424">
    <property type="entry name" value="PyrdxlP-dep_Trfase"/>
</dbReference>
<dbReference type="Gene3D" id="3.90.1150.10">
    <property type="entry name" value="Aspartate Aminotransferase, domain 1"/>
    <property type="match status" value="1"/>
</dbReference>
<evidence type="ECO:0000256" key="2">
    <source>
        <dbReference type="ARBA" id="ARBA00022679"/>
    </source>
</evidence>
<organism evidence="5 6">
    <name type="scientific">Prosthecochloris marina</name>
    <dbReference type="NCBI Taxonomy" id="2017681"/>
    <lineage>
        <taxon>Bacteria</taxon>
        <taxon>Pseudomonadati</taxon>
        <taxon>Chlorobiota</taxon>
        <taxon>Chlorobiia</taxon>
        <taxon>Chlorobiales</taxon>
        <taxon>Chlorobiaceae</taxon>
        <taxon>Prosthecochloris</taxon>
    </lineage>
</organism>
<comment type="caution">
    <text evidence="5">The sequence shown here is derived from an EMBL/GenBank/DDBJ whole genome shotgun (WGS) entry which is preliminary data.</text>
</comment>
<evidence type="ECO:0000256" key="3">
    <source>
        <dbReference type="ARBA" id="ARBA00022898"/>
    </source>
</evidence>
<dbReference type="CDD" id="cd06454">
    <property type="entry name" value="KBL_like"/>
    <property type="match status" value="1"/>
</dbReference>
<dbReference type="OrthoDB" id="9807157at2"/>
<dbReference type="InterPro" id="IPR004839">
    <property type="entry name" value="Aminotransferase_I/II_large"/>
</dbReference>
<dbReference type="EMBL" id="PDNZ01000003">
    <property type="protein sequence ID" value="PWW82550.1"/>
    <property type="molecule type" value="Genomic_DNA"/>
</dbReference>
<dbReference type="GO" id="GO:0009102">
    <property type="term" value="P:biotin biosynthetic process"/>
    <property type="evidence" value="ECO:0007669"/>
    <property type="project" value="TreeGrafter"/>
</dbReference>
<dbReference type="GO" id="GO:0008710">
    <property type="term" value="F:8-amino-7-oxononanoate synthase activity"/>
    <property type="evidence" value="ECO:0007669"/>
    <property type="project" value="TreeGrafter"/>
</dbReference>
<gene>
    <name evidence="5" type="ORF">CR164_06085</name>
</gene>
<comment type="cofactor">
    <cofactor evidence="1">
        <name>pyridoxal 5'-phosphate</name>
        <dbReference type="ChEBI" id="CHEBI:597326"/>
    </cofactor>
</comment>
<proteinExistence type="predicted"/>
<evidence type="ECO:0000259" key="4">
    <source>
        <dbReference type="Pfam" id="PF00155"/>
    </source>
</evidence>
<dbReference type="GO" id="GO:0030170">
    <property type="term" value="F:pyridoxal phosphate binding"/>
    <property type="evidence" value="ECO:0007669"/>
    <property type="project" value="InterPro"/>
</dbReference>
<dbReference type="AlphaFoldDB" id="A0A317T898"/>
<dbReference type="PANTHER" id="PTHR13693:SF100">
    <property type="entry name" value="8-AMINO-7-OXONONANOATE SYNTHASE"/>
    <property type="match status" value="1"/>
</dbReference>
<evidence type="ECO:0000313" key="6">
    <source>
        <dbReference type="Proteomes" id="UP000246278"/>
    </source>
</evidence>
<evidence type="ECO:0000256" key="1">
    <source>
        <dbReference type="ARBA" id="ARBA00001933"/>
    </source>
</evidence>
<protein>
    <submittedName>
        <fullName evidence="5">8-amino-7-oxononanoate synthase</fullName>
    </submittedName>
</protein>
<reference evidence="6" key="1">
    <citation type="submission" date="2017-10" db="EMBL/GenBank/DDBJ databases">
        <authorList>
            <person name="Gaisin V.A."/>
            <person name="Rysina M.S."/>
            <person name="Grouzdev D.S."/>
        </authorList>
    </citation>
    <scope>NUCLEOTIDE SEQUENCE [LARGE SCALE GENOMIC DNA]</scope>
    <source>
        <strain evidence="6">V1</strain>
    </source>
</reference>
<feature type="domain" description="Aminotransferase class I/classII large" evidence="4">
    <location>
        <begin position="42"/>
        <end position="371"/>
    </location>
</feature>